<dbReference type="KEGG" id="banc:PU02_0993"/>
<dbReference type="GO" id="GO:0005737">
    <property type="term" value="C:cytoplasm"/>
    <property type="evidence" value="ECO:0007669"/>
    <property type="project" value="TreeGrafter"/>
</dbReference>
<dbReference type="EC" id="6.3.4.15" evidence="3"/>
<dbReference type="InterPro" id="IPR004143">
    <property type="entry name" value="BPL_LPL_catalytic"/>
</dbReference>
<dbReference type="RefSeq" id="WP_053944300.1">
    <property type="nucleotide sequence ID" value="NZ_CP010401.1"/>
</dbReference>
<dbReference type="STRING" id="1318743.PU02_0993"/>
<sequence length="267" mass="29983">MTYVLSDFAREQGYVCESYETIGSTNLVAQQRAKEGHPGYLWVTAEVQTQGRARRGRLWNSPRGNLYASLLLNDHIVHKTASQLGFVAGVSMVEAIGEFIEDQKKSIDIIKLKWPNDILLEGAKSSGILLELFELPSQSCALIIGIGMNIKHHYEDAPYLTSSMHKVGLHIEKEQLFSSLTKYFAQNYLLWKRPGGSDIIRKKWLSHSSCLGKDIKMIDGRKTILGTFDGLDYNFNCIVKQEDGQRTIVTVGDVHFGLAHSVHADDR</sequence>
<evidence type="ECO:0000313" key="4">
    <source>
        <dbReference type="Proteomes" id="UP000057213"/>
    </source>
</evidence>
<dbReference type="NCBIfam" id="TIGR00121">
    <property type="entry name" value="birA_ligase"/>
    <property type="match status" value="1"/>
</dbReference>
<dbReference type="PATRIC" id="fig|1318743.3.peg.1007"/>
<dbReference type="CDD" id="cd16442">
    <property type="entry name" value="BPL"/>
    <property type="match status" value="1"/>
</dbReference>
<feature type="domain" description="BPL/LPL catalytic" evidence="2">
    <location>
        <begin position="1"/>
        <end position="192"/>
    </location>
</feature>
<proteinExistence type="predicted"/>
<dbReference type="Pfam" id="PF03099">
    <property type="entry name" value="BPL_LplA_LipB"/>
    <property type="match status" value="1"/>
</dbReference>
<keyword evidence="1 3" id="KW-0436">Ligase</keyword>
<dbReference type="OrthoDB" id="9807064at2"/>
<dbReference type="PANTHER" id="PTHR12835">
    <property type="entry name" value="BIOTIN PROTEIN LIGASE"/>
    <property type="match status" value="1"/>
</dbReference>
<evidence type="ECO:0000256" key="1">
    <source>
        <dbReference type="ARBA" id="ARBA00022598"/>
    </source>
</evidence>
<dbReference type="Gene3D" id="2.30.30.100">
    <property type="match status" value="1"/>
</dbReference>
<dbReference type="Proteomes" id="UP000057213">
    <property type="component" value="Chromosome"/>
</dbReference>
<reference evidence="3 4" key="1">
    <citation type="journal article" date="2015" name="Genome Announc.">
        <title>Complete Genome Sequence of Bartonella ancashensis Strain 20.00, Isolated from the Blood of a Patient with Verruga Peruana.</title>
        <authorList>
            <person name="Hang J."/>
            <person name="Mullins K.E."/>
            <person name="Clifford R.J."/>
            <person name="Onmus-Leone F."/>
            <person name="Yang Y."/>
            <person name="Jiang J."/>
            <person name="Leguia M."/>
            <person name="Kasper M.R."/>
            <person name="Maguina C."/>
            <person name="Lesho E.P."/>
            <person name="Jarman R.G."/>
            <person name="Richards A.L."/>
            <person name="Blazes D."/>
        </authorList>
    </citation>
    <scope>NUCLEOTIDE SEQUENCE [LARGE SCALE GENOMIC DNA]</scope>
    <source>
        <strain evidence="3 4">20.00</strain>
    </source>
</reference>
<evidence type="ECO:0000313" key="3">
    <source>
        <dbReference type="EMBL" id="ALE03807.1"/>
    </source>
</evidence>
<dbReference type="PANTHER" id="PTHR12835:SF5">
    <property type="entry name" value="BIOTIN--PROTEIN LIGASE"/>
    <property type="match status" value="1"/>
</dbReference>
<organism evidence="3 4">
    <name type="scientific">Bartonella ancashensis</name>
    <dbReference type="NCBI Taxonomy" id="1318743"/>
    <lineage>
        <taxon>Bacteria</taxon>
        <taxon>Pseudomonadati</taxon>
        <taxon>Pseudomonadota</taxon>
        <taxon>Alphaproteobacteria</taxon>
        <taxon>Hyphomicrobiales</taxon>
        <taxon>Bartonellaceae</taxon>
        <taxon>Bartonella</taxon>
    </lineage>
</organism>
<dbReference type="GO" id="GO:0004077">
    <property type="term" value="F:biotin--[biotin carboxyl-carrier protein] ligase activity"/>
    <property type="evidence" value="ECO:0007669"/>
    <property type="project" value="UniProtKB-EC"/>
</dbReference>
<keyword evidence="4" id="KW-1185">Reference proteome</keyword>
<dbReference type="PROSITE" id="PS51733">
    <property type="entry name" value="BPL_LPL_CATALYTIC"/>
    <property type="match status" value="1"/>
</dbReference>
<gene>
    <name evidence="3" type="ORF">PU02_0993</name>
</gene>
<dbReference type="EMBL" id="CP010401">
    <property type="protein sequence ID" value="ALE03807.1"/>
    <property type="molecule type" value="Genomic_DNA"/>
</dbReference>
<name>A0A0M4LGZ7_9HYPH</name>
<dbReference type="InterPro" id="IPR004408">
    <property type="entry name" value="Biotin_CoA_COase_ligase"/>
</dbReference>
<evidence type="ECO:0000259" key="2">
    <source>
        <dbReference type="PROSITE" id="PS51733"/>
    </source>
</evidence>
<accession>A0A0M4LGZ7</accession>
<protein>
    <submittedName>
        <fullName evidence="3">Biotin-protein ligase</fullName>
        <ecNumber evidence="3">6.3.4.15</ecNumber>
    </submittedName>
</protein>
<dbReference type="Gene3D" id="3.30.930.10">
    <property type="entry name" value="Bira Bifunctional Protein, Domain 2"/>
    <property type="match status" value="1"/>
</dbReference>
<dbReference type="SUPFAM" id="SSF55681">
    <property type="entry name" value="Class II aaRS and biotin synthetases"/>
    <property type="match status" value="1"/>
</dbReference>
<dbReference type="AlphaFoldDB" id="A0A0M4LGZ7"/>
<dbReference type="InterPro" id="IPR045864">
    <property type="entry name" value="aa-tRNA-synth_II/BPL/LPL"/>
</dbReference>